<feature type="binding site" evidence="6">
    <location>
        <position position="153"/>
    </location>
    <ligand>
        <name>FMN</name>
        <dbReference type="ChEBI" id="CHEBI:58210"/>
    </ligand>
</feature>
<keyword evidence="9" id="KW-1185">Reference proteome</keyword>
<evidence type="ECO:0000256" key="4">
    <source>
        <dbReference type="ARBA" id="ARBA00023033"/>
    </source>
</evidence>
<dbReference type="CDD" id="cd01095">
    <property type="entry name" value="Nitrilotriacetate_monoxgenase"/>
    <property type="match status" value="1"/>
</dbReference>
<protein>
    <submittedName>
        <fullName evidence="8">LLM class flavin-dependent oxidoreductase</fullName>
    </submittedName>
</protein>
<evidence type="ECO:0000256" key="2">
    <source>
        <dbReference type="ARBA" id="ARBA00022643"/>
    </source>
</evidence>
<proteinExistence type="inferred from homology"/>
<dbReference type="SUPFAM" id="SSF51679">
    <property type="entry name" value="Bacterial luciferase-like"/>
    <property type="match status" value="1"/>
</dbReference>
<keyword evidence="4" id="KW-0503">Monooxygenase</keyword>
<sequence>MIMVGFLQAQNCTTLASAWRHPDARSDFTSAAYYQAIGRVLEAGKFQLAFFDDRLAMPDIYGGNPAEVVANGVRVVKIDPVVTLMAMGFGTRHLGLGSTASTTYYEPFDVARRFQTVDHMLGGRAAWNVVTSVNDAEARNMGREVHMDHDLRYDRADEFMEIVLGCWDGWEDGALVVDKQTGLFADPDKVHRLEYKGRFLSSSGTFTVPRSPQGHPVIIQAGSSARGKTFAARWAETVFVGHEDLAAGKRQYADLKAEVARLGRDPDMMSINTIAYPVVAETRAEAEDKMALIDSLYKEVDGLSLLSEALNFDFKAKGLDEAFTAEELQGMSGMQAMRDRVMRHTGHNPTVRDFLEITRRGRPREAVVGSGKDVADRLEQWFVERACDGFVVAGTHMPGSFEDFVRFVVPELQRRGLYRTEYTGATLRENLGLPVPARGAWRPPA</sequence>
<feature type="binding site" evidence="6">
    <location>
        <position position="149"/>
    </location>
    <ligand>
        <name>FMN</name>
        <dbReference type="ChEBI" id="CHEBI:58210"/>
    </ligand>
</feature>
<feature type="binding site" evidence="6">
    <location>
        <position position="224"/>
    </location>
    <ligand>
        <name>FMN</name>
        <dbReference type="ChEBI" id="CHEBI:58210"/>
    </ligand>
</feature>
<keyword evidence="2 6" id="KW-0288">FMN</keyword>
<dbReference type="PANTHER" id="PTHR30011:SF16">
    <property type="entry name" value="C2H2 FINGER DOMAIN TRANSCRIPTION FACTOR (EUROFUNG)-RELATED"/>
    <property type="match status" value="1"/>
</dbReference>
<evidence type="ECO:0000256" key="6">
    <source>
        <dbReference type="PIRSR" id="PIRSR000337-1"/>
    </source>
</evidence>
<evidence type="ECO:0000256" key="5">
    <source>
        <dbReference type="ARBA" id="ARBA00033748"/>
    </source>
</evidence>
<dbReference type="GO" id="GO:0004497">
    <property type="term" value="F:monooxygenase activity"/>
    <property type="evidence" value="ECO:0007669"/>
    <property type="project" value="UniProtKB-KW"/>
</dbReference>
<feature type="binding site" evidence="6">
    <location>
        <position position="223"/>
    </location>
    <ligand>
        <name>FMN</name>
        <dbReference type="ChEBI" id="CHEBI:58210"/>
    </ligand>
</feature>
<dbReference type="GO" id="GO:0016705">
    <property type="term" value="F:oxidoreductase activity, acting on paired donors, with incorporation or reduction of molecular oxygen"/>
    <property type="evidence" value="ECO:0007669"/>
    <property type="project" value="InterPro"/>
</dbReference>
<dbReference type="OrthoDB" id="6752030at2"/>
<dbReference type="NCBIfam" id="TIGR03860">
    <property type="entry name" value="FMN_nitrolo"/>
    <property type="match status" value="1"/>
</dbReference>
<evidence type="ECO:0000256" key="3">
    <source>
        <dbReference type="ARBA" id="ARBA00023002"/>
    </source>
</evidence>
<feature type="domain" description="Luciferase-like" evidence="7">
    <location>
        <begin position="30"/>
        <end position="384"/>
    </location>
</feature>
<dbReference type="InterPro" id="IPR036661">
    <property type="entry name" value="Luciferase-like_sf"/>
</dbReference>
<gene>
    <name evidence="8" type="ORF">CCS01_13525</name>
</gene>
<dbReference type="PANTHER" id="PTHR30011">
    <property type="entry name" value="ALKANESULFONATE MONOOXYGENASE-RELATED"/>
    <property type="match status" value="1"/>
</dbReference>
<reference evidence="8 9" key="1">
    <citation type="journal article" date="2018" name="Arch. Microbiol.">
        <title>New insights into the metabolic potential of the phototrophic purple bacterium Rhodopila globiformis DSM 161(T) from its draft genome sequence and evidence for a vanadium-dependent nitrogenase.</title>
        <authorList>
            <person name="Imhoff J.F."/>
            <person name="Rahn T."/>
            <person name="Kunzel S."/>
            <person name="Neulinger S.C."/>
        </authorList>
    </citation>
    <scope>NUCLEOTIDE SEQUENCE [LARGE SCALE GENOMIC DNA]</scope>
    <source>
        <strain evidence="8 9">DSM 161</strain>
    </source>
</reference>
<feature type="binding site" evidence="6">
    <location>
        <position position="99"/>
    </location>
    <ligand>
        <name>FMN</name>
        <dbReference type="ChEBI" id="CHEBI:58210"/>
    </ligand>
</feature>
<name>A0A2S6NGT4_RHOGL</name>
<dbReference type="EMBL" id="NHRY01000139">
    <property type="protein sequence ID" value="PPQ33769.1"/>
    <property type="molecule type" value="Genomic_DNA"/>
</dbReference>
<accession>A0A2S6NGT4</accession>
<dbReference type="InterPro" id="IPR051260">
    <property type="entry name" value="Diverse_substr_monoxygenases"/>
</dbReference>
<dbReference type="InterPro" id="IPR016215">
    <property type="entry name" value="NTA_MOA"/>
</dbReference>
<dbReference type="InterPro" id="IPR011251">
    <property type="entry name" value="Luciferase-like_dom"/>
</dbReference>
<dbReference type="PIRSF" id="PIRSF000337">
    <property type="entry name" value="NTA_MOA"/>
    <property type="match status" value="1"/>
</dbReference>
<dbReference type="Gene3D" id="3.20.20.30">
    <property type="entry name" value="Luciferase-like domain"/>
    <property type="match status" value="1"/>
</dbReference>
<dbReference type="Proteomes" id="UP000239724">
    <property type="component" value="Unassembled WGS sequence"/>
</dbReference>
<comment type="similarity">
    <text evidence="5">Belongs to the NtaA/SnaA/DszA monooxygenase family.</text>
</comment>
<evidence type="ECO:0000256" key="1">
    <source>
        <dbReference type="ARBA" id="ARBA00022630"/>
    </source>
</evidence>
<evidence type="ECO:0000313" key="8">
    <source>
        <dbReference type="EMBL" id="PPQ33769.1"/>
    </source>
</evidence>
<feature type="binding site" evidence="6">
    <location>
        <position position="53"/>
    </location>
    <ligand>
        <name>FMN</name>
        <dbReference type="ChEBI" id="CHEBI:58210"/>
    </ligand>
</feature>
<dbReference type="AlphaFoldDB" id="A0A2S6NGT4"/>
<comment type="caution">
    <text evidence="8">The sequence shown here is derived from an EMBL/GenBank/DDBJ whole genome shotgun (WGS) entry which is preliminary data.</text>
</comment>
<keyword evidence="3" id="KW-0560">Oxidoreductase</keyword>
<evidence type="ECO:0000259" key="7">
    <source>
        <dbReference type="Pfam" id="PF00296"/>
    </source>
</evidence>
<evidence type="ECO:0000313" key="9">
    <source>
        <dbReference type="Proteomes" id="UP000239724"/>
    </source>
</evidence>
<keyword evidence="1 6" id="KW-0285">Flavoprotein</keyword>
<dbReference type="Pfam" id="PF00296">
    <property type="entry name" value="Bac_luciferase"/>
    <property type="match status" value="1"/>
</dbReference>
<organism evidence="8 9">
    <name type="scientific">Rhodopila globiformis</name>
    <name type="common">Rhodopseudomonas globiformis</name>
    <dbReference type="NCBI Taxonomy" id="1071"/>
    <lineage>
        <taxon>Bacteria</taxon>
        <taxon>Pseudomonadati</taxon>
        <taxon>Pseudomonadota</taxon>
        <taxon>Alphaproteobacteria</taxon>
        <taxon>Acetobacterales</taxon>
        <taxon>Acetobacteraceae</taxon>
        <taxon>Rhodopila</taxon>
    </lineage>
</organism>